<dbReference type="EMBL" id="QGNW01000778">
    <property type="protein sequence ID" value="RVW62315.1"/>
    <property type="molecule type" value="Genomic_DNA"/>
</dbReference>
<dbReference type="InterPro" id="IPR036961">
    <property type="entry name" value="Kinesin_motor_dom_sf"/>
</dbReference>
<keyword evidence="1" id="KW-0547">Nucleotide-binding</keyword>
<name>A0A438FQU3_VITVI</name>
<gene>
    <name evidence="9" type="primary">XI-B_2</name>
    <name evidence="9" type="ORF">CK203_061541</name>
</gene>
<evidence type="ECO:0000256" key="7">
    <source>
        <dbReference type="SAM" id="MobiDB-lite"/>
    </source>
</evidence>
<dbReference type="SMART" id="SM00242">
    <property type="entry name" value="MYSc"/>
    <property type="match status" value="1"/>
</dbReference>
<comment type="similarity">
    <text evidence="6">Belongs to the TRAFAC class myosin-kinesin ATPase superfamily. Myosin family.</text>
</comment>
<evidence type="ECO:0000313" key="9">
    <source>
        <dbReference type="EMBL" id="RVW62315.1"/>
    </source>
</evidence>
<keyword evidence="4" id="KW-0505">Motor protein</keyword>
<sequence>MKGKWIFLQQIWGGSLREADIYIWKKIREQERRRAEQKGRFTGFSASLGSRSSKPEVQHTLLQRRFSVPLRKFEMPLLGGLLLASIEVDPVMDTCIKPLEGWKTSCNQNLSSEDSWKSFCKMHFLGLDPNQFTYGSVLSSCTALGPLLYGKLVYSLALKNGFFSKGTVEQQILESNPVPEAFGDAKTVRNNNSSRFGKFVEIQFDQRRRISRAAITTYLPERSCEGIFRVVAATLHLGNIEFKKGKETDSSEPKDEKSRFHLRTAAELFMCDEKTLEDSLRKHSPSWQTCSHLYLRSFPNIEVLINRGVLEAIRISCAGYPTRRTFVEFRFVILAPDVSKGSSGEIAACKRLLEKVGLKSYQIGETKVFLRAGQMADLDARMSGVLRRFASIIQRKVLFLFVSQKFRLNVSFCNTTPSCLQMITRQVYESIRREVSVLRIQKDLHMKAYKELCSSTLCIQRAHSHYTGLKKAAVSTQYAWRGRVDRKKLWKQAVEVPNNDLFLGPSNSNVSPWANASGFHSVSSHFAERLFDPEAARTVNFDDRNILSVSAGNLIKNLFFSSEVTFQQWLIEKRAAWKTVQPLFILESGEQKCHHNLNENLEEAESGQMDGNSERGCRFKKQRHQNSNGSNIHNNLAPVNGLPPNDSSEMEILVADSSMDGKLINDQSKTQLPQQDSSSIQKTQANLYHNVEDAIEEWREGAGVVF</sequence>
<dbReference type="Proteomes" id="UP000288805">
    <property type="component" value="Unassembled WGS sequence"/>
</dbReference>
<evidence type="ECO:0000256" key="3">
    <source>
        <dbReference type="ARBA" id="ARBA00023123"/>
    </source>
</evidence>
<evidence type="ECO:0000256" key="4">
    <source>
        <dbReference type="ARBA" id="ARBA00023175"/>
    </source>
</evidence>
<evidence type="ECO:0000256" key="2">
    <source>
        <dbReference type="ARBA" id="ARBA00022840"/>
    </source>
</evidence>
<evidence type="ECO:0000313" key="10">
    <source>
        <dbReference type="Proteomes" id="UP000288805"/>
    </source>
</evidence>
<proteinExistence type="inferred from homology"/>
<comment type="caution">
    <text evidence="6">Lacks conserved residue(s) required for the propagation of feature annotation.</text>
</comment>
<dbReference type="AlphaFoldDB" id="A0A438FQU3"/>
<dbReference type="GO" id="GO:0003774">
    <property type="term" value="F:cytoskeletal motor activity"/>
    <property type="evidence" value="ECO:0007669"/>
    <property type="project" value="InterPro"/>
</dbReference>
<dbReference type="SUPFAM" id="SSF52540">
    <property type="entry name" value="P-loop containing nucleoside triphosphate hydrolases"/>
    <property type="match status" value="1"/>
</dbReference>
<evidence type="ECO:0000259" key="8">
    <source>
        <dbReference type="PROSITE" id="PS51456"/>
    </source>
</evidence>
<dbReference type="InterPro" id="IPR027417">
    <property type="entry name" value="P-loop_NTPase"/>
</dbReference>
<dbReference type="PANTHER" id="PTHR13140">
    <property type="entry name" value="MYOSIN"/>
    <property type="match status" value="1"/>
</dbReference>
<dbReference type="Gene3D" id="1.20.5.4820">
    <property type="match status" value="1"/>
</dbReference>
<evidence type="ECO:0000256" key="6">
    <source>
        <dbReference type="PROSITE-ProRule" id="PRU00782"/>
    </source>
</evidence>
<feature type="domain" description="Myosin motor" evidence="8">
    <location>
        <begin position="1"/>
        <end position="223"/>
    </location>
</feature>
<dbReference type="Pfam" id="PF00063">
    <property type="entry name" value="Myosin_head"/>
    <property type="match status" value="2"/>
</dbReference>
<reference evidence="9 10" key="1">
    <citation type="journal article" date="2018" name="PLoS Genet.">
        <title>Population sequencing reveals clonal diversity and ancestral inbreeding in the grapevine cultivar Chardonnay.</title>
        <authorList>
            <person name="Roach M.J."/>
            <person name="Johnson D.L."/>
            <person name="Bohlmann J."/>
            <person name="van Vuuren H.J."/>
            <person name="Jones S.J."/>
            <person name="Pretorius I.S."/>
            <person name="Schmidt S.A."/>
            <person name="Borneman A.R."/>
        </authorList>
    </citation>
    <scope>NUCLEOTIDE SEQUENCE [LARGE SCALE GENOMIC DNA]</scope>
    <source>
        <strain evidence="10">cv. Chardonnay</strain>
        <tissue evidence="9">Leaf</tissue>
    </source>
</reference>
<evidence type="ECO:0000256" key="1">
    <source>
        <dbReference type="ARBA" id="ARBA00022741"/>
    </source>
</evidence>
<feature type="domain" description="Myosin motor" evidence="8">
    <location>
        <begin position="308"/>
        <end position="383"/>
    </location>
</feature>
<dbReference type="Gene3D" id="3.40.850.10">
    <property type="entry name" value="Kinesin motor domain"/>
    <property type="match status" value="1"/>
</dbReference>
<dbReference type="GO" id="GO:0016459">
    <property type="term" value="C:myosin complex"/>
    <property type="evidence" value="ECO:0007669"/>
    <property type="project" value="UniProtKB-KW"/>
</dbReference>
<keyword evidence="2" id="KW-0067">ATP-binding</keyword>
<feature type="region of interest" description="Disordered" evidence="7">
    <location>
        <begin position="622"/>
        <end position="646"/>
    </location>
</feature>
<keyword evidence="3 6" id="KW-0518">Myosin</keyword>
<organism evidence="9 10">
    <name type="scientific">Vitis vinifera</name>
    <name type="common">Grape</name>
    <dbReference type="NCBI Taxonomy" id="29760"/>
    <lineage>
        <taxon>Eukaryota</taxon>
        <taxon>Viridiplantae</taxon>
        <taxon>Streptophyta</taxon>
        <taxon>Embryophyta</taxon>
        <taxon>Tracheophyta</taxon>
        <taxon>Spermatophyta</taxon>
        <taxon>Magnoliopsida</taxon>
        <taxon>eudicotyledons</taxon>
        <taxon>Gunneridae</taxon>
        <taxon>Pentapetalae</taxon>
        <taxon>rosids</taxon>
        <taxon>Vitales</taxon>
        <taxon>Vitaceae</taxon>
        <taxon>Viteae</taxon>
        <taxon>Vitis</taxon>
    </lineage>
</organism>
<dbReference type="PROSITE" id="PS50096">
    <property type="entry name" value="IQ"/>
    <property type="match status" value="1"/>
</dbReference>
<accession>A0A438FQU3</accession>
<dbReference type="GO" id="GO:0005524">
    <property type="term" value="F:ATP binding"/>
    <property type="evidence" value="ECO:0007669"/>
    <property type="project" value="UniProtKB-KW"/>
</dbReference>
<dbReference type="PROSITE" id="PS51456">
    <property type="entry name" value="MYOSIN_MOTOR"/>
    <property type="match status" value="2"/>
</dbReference>
<feature type="compositionally biased region" description="Polar residues" evidence="7">
    <location>
        <begin position="625"/>
        <end position="634"/>
    </location>
</feature>
<evidence type="ECO:0000256" key="5">
    <source>
        <dbReference type="ARBA" id="ARBA00023203"/>
    </source>
</evidence>
<dbReference type="InterPro" id="IPR001609">
    <property type="entry name" value="Myosin_head_motor_dom-like"/>
</dbReference>
<dbReference type="PANTHER" id="PTHR13140:SF836">
    <property type="entry name" value="MYOSIN-6"/>
    <property type="match status" value="1"/>
</dbReference>
<dbReference type="GO" id="GO:0003779">
    <property type="term" value="F:actin binding"/>
    <property type="evidence" value="ECO:0007669"/>
    <property type="project" value="UniProtKB-KW"/>
</dbReference>
<comment type="caution">
    <text evidence="9">The sequence shown here is derived from an EMBL/GenBank/DDBJ whole genome shotgun (WGS) entry which is preliminary data.</text>
</comment>
<keyword evidence="5 6" id="KW-0009">Actin-binding</keyword>
<protein>
    <submittedName>
        <fullName evidence="9">Myosin-8</fullName>
    </submittedName>
</protein>